<dbReference type="InterPro" id="IPR052350">
    <property type="entry name" value="Metallo-dep_Lactonases"/>
</dbReference>
<evidence type="ECO:0000313" key="3">
    <source>
        <dbReference type="EMBL" id="MFC5731200.1"/>
    </source>
</evidence>
<protein>
    <submittedName>
        <fullName evidence="3">Amidohydrolase family protein</fullName>
    </submittedName>
</protein>
<dbReference type="EMBL" id="JBHSNS010000013">
    <property type="protein sequence ID" value="MFC5731200.1"/>
    <property type="molecule type" value="Genomic_DNA"/>
</dbReference>
<dbReference type="PANTHER" id="PTHR43569:SF2">
    <property type="entry name" value="AMIDOHYDROLASE-RELATED DOMAIN-CONTAINING PROTEIN"/>
    <property type="match status" value="1"/>
</dbReference>
<gene>
    <name evidence="3" type="ORF">ACFPQB_19975</name>
</gene>
<dbReference type="Proteomes" id="UP001596072">
    <property type="component" value="Unassembled WGS sequence"/>
</dbReference>
<keyword evidence="4" id="KW-1185">Reference proteome</keyword>
<feature type="domain" description="Amidohydrolase-related" evidence="2">
    <location>
        <begin position="11"/>
        <end position="291"/>
    </location>
</feature>
<organism evidence="3 4">
    <name type="scientific">Nocardioides vastitatis</name>
    <dbReference type="NCBI Taxonomy" id="2568655"/>
    <lineage>
        <taxon>Bacteria</taxon>
        <taxon>Bacillati</taxon>
        <taxon>Actinomycetota</taxon>
        <taxon>Actinomycetes</taxon>
        <taxon>Propionibacteriales</taxon>
        <taxon>Nocardioidaceae</taxon>
        <taxon>Nocardioides</taxon>
    </lineage>
</organism>
<proteinExistence type="inferred from homology"/>
<dbReference type="PANTHER" id="PTHR43569">
    <property type="entry name" value="AMIDOHYDROLASE"/>
    <property type="match status" value="1"/>
</dbReference>
<evidence type="ECO:0000313" key="4">
    <source>
        <dbReference type="Proteomes" id="UP001596072"/>
    </source>
</evidence>
<evidence type="ECO:0000256" key="1">
    <source>
        <dbReference type="ARBA" id="ARBA00038310"/>
    </source>
</evidence>
<dbReference type="SUPFAM" id="SSF51556">
    <property type="entry name" value="Metallo-dependent hydrolases"/>
    <property type="match status" value="1"/>
</dbReference>
<accession>A0ABW0ZRJ6</accession>
<reference evidence="4" key="1">
    <citation type="journal article" date="2019" name="Int. J. Syst. Evol. Microbiol.">
        <title>The Global Catalogue of Microorganisms (GCM) 10K type strain sequencing project: providing services to taxonomists for standard genome sequencing and annotation.</title>
        <authorList>
            <consortium name="The Broad Institute Genomics Platform"/>
            <consortium name="The Broad Institute Genome Sequencing Center for Infectious Disease"/>
            <person name="Wu L."/>
            <person name="Ma J."/>
        </authorList>
    </citation>
    <scope>NUCLEOTIDE SEQUENCE [LARGE SCALE GENOMIC DNA]</scope>
    <source>
        <strain evidence="4">YIM 94188</strain>
    </source>
</reference>
<comment type="caution">
    <text evidence="3">The sequence shown here is derived from an EMBL/GenBank/DDBJ whole genome shotgun (WGS) entry which is preliminary data.</text>
</comment>
<comment type="similarity">
    <text evidence="1">Belongs to the metallo-dependent hydrolases superfamily.</text>
</comment>
<dbReference type="Gene3D" id="3.20.20.140">
    <property type="entry name" value="Metal-dependent hydrolases"/>
    <property type="match status" value="1"/>
</dbReference>
<dbReference type="InterPro" id="IPR032466">
    <property type="entry name" value="Metal_Hydrolase"/>
</dbReference>
<dbReference type="InterPro" id="IPR006680">
    <property type="entry name" value="Amidohydro-rel"/>
</dbReference>
<evidence type="ECO:0000259" key="2">
    <source>
        <dbReference type="Pfam" id="PF04909"/>
    </source>
</evidence>
<sequence length="299" mass="32021">MDSAAAPPSVVDAHVHVWDLARRPQPWIDPRSMAVLERDYQPAELGAEVLSAGVSSAVLVQVLNDPEESEDLLWIGAERPFSAVVPWLDLLGHDLEPRLEAMLSHPSGAHLAGVRHQALAEADPAGWLARVGEGPGFALLGARSLAFDLLLGPDHLATAHAVVAAHPSTTFVVDHAGKPPVTSGWSSAESRRWAECIARISQLPNAFCKMSGLTTLADLTTWNRSELEPYVDHLLSRFGAERLMFGSDWPVSLRAGSYSRTVETARELVGTLTPSEQESVLAGTACRVYGLPGPGGPRS</sequence>
<name>A0ABW0ZRJ6_9ACTN</name>
<dbReference type="RefSeq" id="WP_136435366.1">
    <property type="nucleotide sequence ID" value="NZ_JBHSNS010000013.1"/>
</dbReference>
<dbReference type="Pfam" id="PF04909">
    <property type="entry name" value="Amidohydro_2"/>
    <property type="match status" value="1"/>
</dbReference>